<sequence>MPRADRLYQIMQILRDARVHTAEELADRLGVSMRTLYRDMERLVDAGFEVEAIRGTGYRAGKLTHLPPVSLTEKELEALNLGLAIAAELADPTLKSAIASLNGKLDKALPQALADAAQARTLMATPFSDTARGFAFLAPLRAALAARQKLRITYTDTTGAVTTRTVHPLEVSYWGRIWSLHAWCETTQAQQTFRLDLMQSATPLAELFDPPATSARS</sequence>
<dbReference type="PANTHER" id="PTHR34580">
    <property type="match status" value="1"/>
</dbReference>
<dbReference type="InterPro" id="IPR036388">
    <property type="entry name" value="WH-like_DNA-bd_sf"/>
</dbReference>
<dbReference type="RefSeq" id="WP_212706084.1">
    <property type="nucleotide sequence ID" value="NZ_CP073581.1"/>
</dbReference>
<name>A0A975JGQ7_9RHOB</name>
<accession>A0A975JGQ7</accession>
<reference evidence="4" key="1">
    <citation type="submission" date="2021-04" db="EMBL/GenBank/DDBJ databases">
        <title>Complete genome sequence for Sulfitobacter sp. strain JK7-1.</title>
        <authorList>
            <person name="Park S.-J."/>
        </authorList>
    </citation>
    <scope>NUCLEOTIDE SEQUENCE</scope>
    <source>
        <strain evidence="4">JK7-1</strain>
    </source>
</reference>
<dbReference type="InterPro" id="IPR051534">
    <property type="entry name" value="CBASS_pafABC_assoc_protein"/>
</dbReference>
<proteinExistence type="predicted"/>
<dbReference type="EMBL" id="CP073581">
    <property type="protein sequence ID" value="QUJ77891.1"/>
    <property type="molecule type" value="Genomic_DNA"/>
</dbReference>
<dbReference type="InterPro" id="IPR013196">
    <property type="entry name" value="HTH_11"/>
</dbReference>
<keyword evidence="1" id="KW-0805">Transcription regulation</keyword>
<dbReference type="Pfam" id="PF13280">
    <property type="entry name" value="WYL"/>
    <property type="match status" value="1"/>
</dbReference>
<dbReference type="KEGG" id="sual:KDD17_08150"/>
<dbReference type="SUPFAM" id="SSF46785">
    <property type="entry name" value="Winged helix' DNA-binding domain"/>
    <property type="match status" value="1"/>
</dbReference>
<dbReference type="Pfam" id="PF08279">
    <property type="entry name" value="HTH_11"/>
    <property type="match status" value="1"/>
</dbReference>
<keyword evidence="5" id="KW-1185">Reference proteome</keyword>
<dbReference type="Gene3D" id="1.10.10.10">
    <property type="entry name" value="Winged helix-like DNA-binding domain superfamily/Winged helix DNA-binding domain"/>
    <property type="match status" value="1"/>
</dbReference>
<dbReference type="GO" id="GO:0003700">
    <property type="term" value="F:DNA-binding transcription factor activity"/>
    <property type="evidence" value="ECO:0007669"/>
    <property type="project" value="InterPro"/>
</dbReference>
<gene>
    <name evidence="4" type="ORF">KDD17_08150</name>
</gene>
<dbReference type="InterPro" id="IPR026881">
    <property type="entry name" value="WYL_dom"/>
</dbReference>
<evidence type="ECO:0000256" key="1">
    <source>
        <dbReference type="ARBA" id="ARBA00023015"/>
    </source>
</evidence>
<protein>
    <submittedName>
        <fullName evidence="4">YafY family transcriptional regulator</fullName>
    </submittedName>
</protein>
<organism evidence="4 5">
    <name type="scientific">Sulfitobacter albidus</name>
    <dbReference type="NCBI Taxonomy" id="2829501"/>
    <lineage>
        <taxon>Bacteria</taxon>
        <taxon>Pseudomonadati</taxon>
        <taxon>Pseudomonadota</taxon>
        <taxon>Alphaproteobacteria</taxon>
        <taxon>Rhodobacterales</taxon>
        <taxon>Roseobacteraceae</taxon>
        <taxon>Sulfitobacter</taxon>
    </lineage>
</organism>
<dbReference type="AlphaFoldDB" id="A0A975JGQ7"/>
<keyword evidence="2" id="KW-0804">Transcription</keyword>
<evidence type="ECO:0000259" key="3">
    <source>
        <dbReference type="PROSITE" id="PS51000"/>
    </source>
</evidence>
<evidence type="ECO:0000256" key="2">
    <source>
        <dbReference type="ARBA" id="ARBA00023163"/>
    </source>
</evidence>
<evidence type="ECO:0000313" key="4">
    <source>
        <dbReference type="EMBL" id="QUJ77891.1"/>
    </source>
</evidence>
<dbReference type="PROSITE" id="PS52050">
    <property type="entry name" value="WYL"/>
    <property type="match status" value="1"/>
</dbReference>
<dbReference type="Proteomes" id="UP000683291">
    <property type="component" value="Chromosome 1"/>
</dbReference>
<dbReference type="PROSITE" id="PS51000">
    <property type="entry name" value="HTH_DEOR_2"/>
    <property type="match status" value="1"/>
</dbReference>
<feature type="domain" description="HTH deoR-type" evidence="3">
    <location>
        <begin position="3"/>
        <end position="58"/>
    </location>
</feature>
<dbReference type="InterPro" id="IPR001034">
    <property type="entry name" value="DeoR_HTH"/>
</dbReference>
<evidence type="ECO:0000313" key="5">
    <source>
        <dbReference type="Proteomes" id="UP000683291"/>
    </source>
</evidence>
<dbReference type="InterPro" id="IPR036390">
    <property type="entry name" value="WH_DNA-bd_sf"/>
</dbReference>
<dbReference type="PANTHER" id="PTHR34580:SF3">
    <property type="entry name" value="PROTEIN PAFB"/>
    <property type="match status" value="1"/>
</dbReference>